<evidence type="ECO:0000313" key="2">
    <source>
        <dbReference type="Proteomes" id="UP000008070"/>
    </source>
</evidence>
<dbReference type="RefSeq" id="WP_012778837.1">
    <property type="nucleotide sequence ID" value="NC_012987.1"/>
</dbReference>
<protein>
    <submittedName>
        <fullName evidence="1">Uncharacterized protein</fullName>
    </submittedName>
</protein>
<dbReference type="AlphaFoldDB" id="C7CN73"/>
<proteinExistence type="predicted"/>
<organism evidence="1 2">
    <name type="scientific">Methylorubrum extorquens (strain DSM 6343 / CIP 106787 / DM4)</name>
    <name type="common">Methylobacterium extorquens</name>
    <dbReference type="NCBI Taxonomy" id="661410"/>
    <lineage>
        <taxon>Bacteria</taxon>
        <taxon>Pseudomonadati</taxon>
        <taxon>Pseudomonadota</taxon>
        <taxon>Alphaproteobacteria</taxon>
        <taxon>Hyphomicrobiales</taxon>
        <taxon>Methylobacteriaceae</taxon>
        <taxon>Methylorubrum</taxon>
    </lineage>
</organism>
<dbReference type="HOGENOM" id="CLU_2508881_0_0_5"/>
<accession>C7CN73</accession>
<sequence length="85" mass="9009">MSVSFSYCVEFVRLVPQVIEDVFPGTRAACRFPGLGKLDGLAMPLAGTPWIPKHGGIDAENGRDLGKKLIGGSRAGHDGRVDNGE</sequence>
<dbReference type="Proteomes" id="UP000008070">
    <property type="component" value="Plasmid p1METDI"/>
</dbReference>
<geneLocation type="plasmid" evidence="1 2">
    <name>p1METDI</name>
</geneLocation>
<dbReference type="GeneID" id="72993048"/>
<dbReference type="EMBL" id="FP103043">
    <property type="protein sequence ID" value="CAX17103.1"/>
    <property type="molecule type" value="Genomic_DNA"/>
</dbReference>
<evidence type="ECO:0000313" key="1">
    <source>
        <dbReference type="EMBL" id="CAX17103.1"/>
    </source>
</evidence>
<dbReference type="KEGG" id="mdi:p1METDI0115"/>
<name>C7CN73_METED</name>
<gene>
    <name evidence="1" type="ORF">METD_P1METDI0115</name>
</gene>
<reference evidence="2" key="1">
    <citation type="journal article" date="2009" name="PLoS ONE">
        <title>Methylobacterium genome sequences: a reference blueprint to investigate microbial metabolism of C1 compounds from natural and industrial sources.</title>
        <authorList>
            <person name="Vuilleumier S."/>
            <person name="Chistoserdova L."/>
            <person name="Lee M.-C."/>
            <person name="Bringel F."/>
            <person name="Lajus A."/>
            <person name="Zhou Y."/>
            <person name="Gourion B."/>
            <person name="Barbe V."/>
            <person name="Chang J."/>
            <person name="Cruveiller S."/>
            <person name="Dossat C."/>
            <person name="Gillett W."/>
            <person name="Gruffaz C."/>
            <person name="Haugen E."/>
            <person name="Hourcade E."/>
            <person name="Levy R."/>
            <person name="Mangenot S."/>
            <person name="Muller E."/>
            <person name="Nadalig T."/>
            <person name="Pagni M."/>
            <person name="Penny C."/>
            <person name="Peyraud R."/>
            <person name="Robinson D.G."/>
            <person name="Roche D."/>
            <person name="Rouy Z."/>
            <person name="Saenampechek C."/>
            <person name="Salvignol G."/>
            <person name="Vallenet D."/>
            <person name="Wu Z."/>
            <person name="Marx C.J."/>
            <person name="Vorholt J.A."/>
            <person name="Olson M.V."/>
            <person name="Kaul R."/>
            <person name="Weissenbach J."/>
            <person name="Medigue C."/>
            <person name="Lidstrom M.E."/>
        </authorList>
    </citation>
    <scope>NUCLEOTIDE SEQUENCE [LARGE SCALE GENOMIC DNA]</scope>
    <source>
        <strain evidence="2">DSM 6343 / CIP 106787 / DM4</strain>
        <plasmid evidence="2">p1METDI</plasmid>
    </source>
</reference>
<keyword evidence="1" id="KW-0614">Plasmid</keyword>